<organism evidence="1 2">
    <name type="scientific">Marinisporobacter balticus</name>
    <dbReference type="NCBI Taxonomy" id="2018667"/>
    <lineage>
        <taxon>Bacteria</taxon>
        <taxon>Bacillati</taxon>
        <taxon>Bacillota</taxon>
        <taxon>Clostridia</taxon>
        <taxon>Peptostreptococcales</taxon>
        <taxon>Thermotaleaceae</taxon>
        <taxon>Marinisporobacter</taxon>
    </lineage>
</organism>
<gene>
    <name evidence="1" type="ORF">EV214_12359</name>
</gene>
<dbReference type="EMBL" id="SLWV01000023">
    <property type="protein sequence ID" value="TCO71068.1"/>
    <property type="molecule type" value="Genomic_DNA"/>
</dbReference>
<dbReference type="OrthoDB" id="3035039at2"/>
<accession>A0A4R2KM11</accession>
<evidence type="ECO:0000313" key="2">
    <source>
        <dbReference type="Proteomes" id="UP000294919"/>
    </source>
</evidence>
<keyword evidence="2" id="KW-1185">Reference proteome</keyword>
<dbReference type="AlphaFoldDB" id="A0A4R2KM11"/>
<proteinExistence type="predicted"/>
<comment type="caution">
    <text evidence="1">The sequence shown here is derived from an EMBL/GenBank/DDBJ whole genome shotgun (WGS) entry which is preliminary data.</text>
</comment>
<dbReference type="RefSeq" id="WP_132246845.1">
    <property type="nucleotide sequence ID" value="NZ_SLWV01000023.1"/>
</dbReference>
<reference evidence="1 2" key="1">
    <citation type="submission" date="2019-03" db="EMBL/GenBank/DDBJ databases">
        <title>Genomic Encyclopedia of Type Strains, Phase IV (KMG-IV): sequencing the most valuable type-strain genomes for metagenomic binning, comparative biology and taxonomic classification.</title>
        <authorList>
            <person name="Goeker M."/>
        </authorList>
    </citation>
    <scope>NUCLEOTIDE SEQUENCE [LARGE SCALE GENOMIC DNA]</scope>
    <source>
        <strain evidence="1 2">DSM 102940</strain>
    </source>
</reference>
<name>A0A4R2KM11_9FIRM</name>
<sequence>MIENIIKDLKEYFSKSSIYLDMNSTDENKIRLGCSKTRVHMNLYWEDIFYLIDEENRFGDIKSAIQSKGVINKMGLIESLFGYLSYEGLYSYNNKKLKLWNYKLNSFKDRYIEGFYKDNYAEFSIQPTVNVSIEELICNFQIENVEINIAYPSDIYRLIFQGIKPLTTFRIEWDNDITISLRKNDKSKLKLEEVEKYLQQALFILNIYYPQVFIFGSSNNDYMEHNINYKQKFAGQIVESKHIEPIIYYNEGINSTKETAFYYFYKVLEYYFDIIYNVLMI</sequence>
<evidence type="ECO:0000313" key="1">
    <source>
        <dbReference type="EMBL" id="TCO71068.1"/>
    </source>
</evidence>
<dbReference type="Proteomes" id="UP000294919">
    <property type="component" value="Unassembled WGS sequence"/>
</dbReference>
<protein>
    <submittedName>
        <fullName evidence="1">Uncharacterized protein</fullName>
    </submittedName>
</protein>